<comment type="caution">
    <text evidence="3">The sequence shown here is derived from an EMBL/GenBank/DDBJ whole genome shotgun (WGS) entry which is preliminary data.</text>
</comment>
<name>A0ABS2BMP2_9NEIS</name>
<keyword evidence="1" id="KW-0732">Signal</keyword>
<dbReference type="Proteomes" id="UP000809431">
    <property type="component" value="Unassembled WGS sequence"/>
</dbReference>
<dbReference type="InterPro" id="IPR007055">
    <property type="entry name" value="BON_dom"/>
</dbReference>
<protein>
    <submittedName>
        <fullName evidence="3">BON domain-containing protein</fullName>
    </submittedName>
</protein>
<dbReference type="PROSITE" id="PS50914">
    <property type="entry name" value="BON"/>
    <property type="match status" value="1"/>
</dbReference>
<evidence type="ECO:0000313" key="4">
    <source>
        <dbReference type="Proteomes" id="UP000809431"/>
    </source>
</evidence>
<reference evidence="3 4" key="1">
    <citation type="submission" date="2021-01" db="EMBL/GenBank/DDBJ databases">
        <title>Draft Genome Sequence and Polyhydroxyalkanoate Biosynthetic Potential of Jeongeupia naejangsanensis Type Strain DSM 24253.</title>
        <authorList>
            <person name="Turrini P."/>
            <person name="Artuso I."/>
            <person name="Lugli G.A."/>
            <person name="Frangipani E."/>
            <person name="Ventura M."/>
            <person name="Visca P."/>
        </authorList>
    </citation>
    <scope>NUCLEOTIDE SEQUENCE [LARGE SCALE GENOMIC DNA]</scope>
    <source>
        <strain evidence="3 4">DSM 24253</strain>
    </source>
</reference>
<feature type="chain" id="PRO_5045289463" evidence="1">
    <location>
        <begin position="22"/>
        <end position="113"/>
    </location>
</feature>
<accession>A0ABS2BMP2</accession>
<feature type="domain" description="BON" evidence="2">
    <location>
        <begin position="44"/>
        <end position="112"/>
    </location>
</feature>
<dbReference type="EMBL" id="JAESND010000007">
    <property type="protein sequence ID" value="MBM3116897.1"/>
    <property type="molecule type" value="Genomic_DNA"/>
</dbReference>
<dbReference type="InterPro" id="IPR051686">
    <property type="entry name" value="Lipoprotein_DolP"/>
</dbReference>
<proteinExistence type="predicted"/>
<dbReference type="RefSeq" id="WP_203539134.1">
    <property type="nucleotide sequence ID" value="NZ_JAESND010000007.1"/>
</dbReference>
<dbReference type="PANTHER" id="PTHR34606">
    <property type="entry name" value="BON DOMAIN-CONTAINING PROTEIN"/>
    <property type="match status" value="1"/>
</dbReference>
<evidence type="ECO:0000259" key="2">
    <source>
        <dbReference type="PROSITE" id="PS50914"/>
    </source>
</evidence>
<keyword evidence="4" id="KW-1185">Reference proteome</keyword>
<evidence type="ECO:0000256" key="1">
    <source>
        <dbReference type="SAM" id="SignalP"/>
    </source>
</evidence>
<feature type="signal peptide" evidence="1">
    <location>
        <begin position="1"/>
        <end position="21"/>
    </location>
</feature>
<sequence>MHKSLILTGLLALVPASAVIAAETAESTSGTVEQIGKSGGAFVDDSILTGQVKAALFGDQALSVLQIKVTTRQGVVVLSGTVDSAEQRAKAITIAAGVSGVRDVRSALVVQPS</sequence>
<dbReference type="PANTHER" id="PTHR34606:SF15">
    <property type="entry name" value="BON DOMAIN-CONTAINING PROTEIN"/>
    <property type="match status" value="1"/>
</dbReference>
<dbReference type="InterPro" id="IPR014004">
    <property type="entry name" value="Transpt-assoc_nodulatn_dom_bac"/>
</dbReference>
<gene>
    <name evidence="3" type="ORF">JMJ54_13770</name>
</gene>
<dbReference type="Pfam" id="PF04972">
    <property type="entry name" value="BON"/>
    <property type="match status" value="1"/>
</dbReference>
<organism evidence="3 4">
    <name type="scientific">Jeongeupia naejangsanensis</name>
    <dbReference type="NCBI Taxonomy" id="613195"/>
    <lineage>
        <taxon>Bacteria</taxon>
        <taxon>Pseudomonadati</taxon>
        <taxon>Pseudomonadota</taxon>
        <taxon>Betaproteobacteria</taxon>
        <taxon>Neisseriales</taxon>
        <taxon>Chitinibacteraceae</taxon>
        <taxon>Jeongeupia</taxon>
    </lineage>
</organism>
<dbReference type="SMART" id="SM00749">
    <property type="entry name" value="BON"/>
    <property type="match status" value="1"/>
</dbReference>
<evidence type="ECO:0000313" key="3">
    <source>
        <dbReference type="EMBL" id="MBM3116897.1"/>
    </source>
</evidence>
<dbReference type="Gene3D" id="3.30.1340.30">
    <property type="match status" value="1"/>
</dbReference>